<dbReference type="CDD" id="cd06257">
    <property type="entry name" value="DnaJ"/>
    <property type="match status" value="1"/>
</dbReference>
<evidence type="ECO:0000313" key="2">
    <source>
        <dbReference type="Proteomes" id="UP000813463"/>
    </source>
</evidence>
<reference evidence="2" key="1">
    <citation type="journal article" date="2021" name="Nat. Commun.">
        <title>Genomic analyses provide insights into spinach domestication and the genetic basis of agronomic traits.</title>
        <authorList>
            <person name="Cai X."/>
            <person name="Sun X."/>
            <person name="Xu C."/>
            <person name="Sun H."/>
            <person name="Wang X."/>
            <person name="Ge C."/>
            <person name="Zhang Z."/>
            <person name="Wang Q."/>
            <person name="Fei Z."/>
            <person name="Jiao C."/>
            <person name="Wang Q."/>
        </authorList>
    </citation>
    <scope>NUCLEOTIDE SEQUENCE [LARGE SCALE GENOMIC DNA]</scope>
    <source>
        <strain evidence="2">cv. Varoflay</strain>
    </source>
</reference>
<evidence type="ECO:0000313" key="3">
    <source>
        <dbReference type="RefSeq" id="XP_056688002.1"/>
    </source>
</evidence>
<dbReference type="InterPro" id="IPR036869">
    <property type="entry name" value="J_dom_sf"/>
</dbReference>
<sequence>MSSTVVAPPLRASSLLLSLSSSFRVAPPSPTAVDLYLLQDQTNSVVYSWVGDDPCGDGDYRVVTGLEVYAVSIVGLFPIAVTNLLDLQRLASDVYSYHKLAKEYHPDTNKNNPSAKRTFQEIKDAYENLFNVENDPVKKKYF</sequence>
<name>A0ABM3QXC5_SPIOL</name>
<feature type="domain" description="J" evidence="1">
    <location>
        <begin position="69"/>
        <end position="142"/>
    </location>
</feature>
<reference evidence="3" key="2">
    <citation type="submission" date="2025-08" db="UniProtKB">
        <authorList>
            <consortium name="RefSeq"/>
        </authorList>
    </citation>
    <scope>IDENTIFICATION</scope>
    <source>
        <tissue evidence="3">Leaf</tissue>
    </source>
</reference>
<dbReference type="GeneID" id="130463011"/>
<dbReference type="SMART" id="SM00271">
    <property type="entry name" value="DnaJ"/>
    <property type="match status" value="1"/>
</dbReference>
<dbReference type="PRINTS" id="PR00625">
    <property type="entry name" value="JDOMAIN"/>
</dbReference>
<dbReference type="SUPFAM" id="SSF46565">
    <property type="entry name" value="Chaperone J-domain"/>
    <property type="match status" value="1"/>
</dbReference>
<keyword evidence="2" id="KW-1185">Reference proteome</keyword>
<evidence type="ECO:0000259" key="1">
    <source>
        <dbReference type="PROSITE" id="PS50076"/>
    </source>
</evidence>
<proteinExistence type="predicted"/>
<dbReference type="Proteomes" id="UP000813463">
    <property type="component" value="Chromosome 6"/>
</dbReference>
<dbReference type="InterPro" id="IPR001623">
    <property type="entry name" value="DnaJ_domain"/>
</dbReference>
<dbReference type="Pfam" id="PF00226">
    <property type="entry name" value="DnaJ"/>
    <property type="match status" value="1"/>
</dbReference>
<gene>
    <name evidence="3" type="primary">LOC130463011</name>
</gene>
<accession>A0ABM3QXC5</accession>
<organism evidence="2 3">
    <name type="scientific">Spinacia oleracea</name>
    <name type="common">Spinach</name>
    <dbReference type="NCBI Taxonomy" id="3562"/>
    <lineage>
        <taxon>Eukaryota</taxon>
        <taxon>Viridiplantae</taxon>
        <taxon>Streptophyta</taxon>
        <taxon>Embryophyta</taxon>
        <taxon>Tracheophyta</taxon>
        <taxon>Spermatophyta</taxon>
        <taxon>Magnoliopsida</taxon>
        <taxon>eudicotyledons</taxon>
        <taxon>Gunneridae</taxon>
        <taxon>Pentapetalae</taxon>
        <taxon>Caryophyllales</taxon>
        <taxon>Chenopodiaceae</taxon>
        <taxon>Chenopodioideae</taxon>
        <taxon>Anserineae</taxon>
        <taxon>Spinacia</taxon>
    </lineage>
</organism>
<dbReference type="RefSeq" id="XP_056688002.1">
    <property type="nucleotide sequence ID" value="XM_056832024.1"/>
</dbReference>
<dbReference type="PROSITE" id="PS50076">
    <property type="entry name" value="DNAJ_2"/>
    <property type="match status" value="1"/>
</dbReference>
<protein>
    <recommendedName>
        <fullName evidence="1">J domain-containing protein</fullName>
    </recommendedName>
</protein>
<dbReference type="Gene3D" id="1.10.287.110">
    <property type="entry name" value="DnaJ domain"/>
    <property type="match status" value="1"/>
</dbReference>